<proteinExistence type="predicted"/>
<organism evidence="3 4">
    <name type="scientific">Sphingomonas abaci</name>
    <dbReference type="NCBI Taxonomy" id="237611"/>
    <lineage>
        <taxon>Bacteria</taxon>
        <taxon>Pseudomonadati</taxon>
        <taxon>Pseudomonadota</taxon>
        <taxon>Alphaproteobacteria</taxon>
        <taxon>Sphingomonadales</taxon>
        <taxon>Sphingomonadaceae</taxon>
        <taxon>Sphingomonas</taxon>
    </lineage>
</organism>
<evidence type="ECO:0008006" key="5">
    <source>
        <dbReference type="Google" id="ProtNLM"/>
    </source>
</evidence>
<dbReference type="Proteomes" id="UP000574769">
    <property type="component" value="Unassembled WGS sequence"/>
</dbReference>
<keyword evidence="2" id="KW-0472">Membrane</keyword>
<protein>
    <recommendedName>
        <fullName evidence="5">Colicin transporter</fullName>
    </recommendedName>
</protein>
<keyword evidence="1" id="KW-0175">Coiled coil</keyword>
<dbReference type="AlphaFoldDB" id="A0A7W7AKL8"/>
<accession>A0A7W7AKL8</accession>
<dbReference type="EMBL" id="JACHNY010000006">
    <property type="protein sequence ID" value="MBB4618773.1"/>
    <property type="molecule type" value="Genomic_DNA"/>
</dbReference>
<dbReference type="RefSeq" id="WP_184115982.1">
    <property type="nucleotide sequence ID" value="NZ_JACHNY010000006.1"/>
</dbReference>
<reference evidence="3 4" key="1">
    <citation type="submission" date="2020-08" db="EMBL/GenBank/DDBJ databases">
        <title>Genomic Encyclopedia of Type Strains, Phase IV (KMG-IV): sequencing the most valuable type-strain genomes for metagenomic binning, comparative biology and taxonomic classification.</title>
        <authorList>
            <person name="Goeker M."/>
        </authorList>
    </citation>
    <scope>NUCLEOTIDE SEQUENCE [LARGE SCALE GENOMIC DNA]</scope>
    <source>
        <strain evidence="3 4">DSM 15867</strain>
    </source>
</reference>
<keyword evidence="2" id="KW-0812">Transmembrane</keyword>
<sequence length="212" mass="21865">MTAAYRLKGFAWFGVSVAVVLGFYLVSLQVANERKKLEQVNRRIATAERDIRALETEFDTRANLAQLERWNGDTLALSAPTAQQFVGDEAALAAIDVHAAPAPGGDGAPVRTAALLVPSGVPPQPAMTLVAANAPAPVAPAAAAPVRGTVRAATAGKGLDVGLVRTAAVAAATTAAAKVKPDAVALLDRKLLSERTLGDILSRARTEASGKR</sequence>
<evidence type="ECO:0000256" key="1">
    <source>
        <dbReference type="SAM" id="Coils"/>
    </source>
</evidence>
<evidence type="ECO:0000313" key="3">
    <source>
        <dbReference type="EMBL" id="MBB4618773.1"/>
    </source>
</evidence>
<gene>
    <name evidence="3" type="ORF">GGQ96_002919</name>
</gene>
<comment type="caution">
    <text evidence="3">The sequence shown here is derived from an EMBL/GenBank/DDBJ whole genome shotgun (WGS) entry which is preliminary data.</text>
</comment>
<name>A0A7W7AKL8_9SPHN</name>
<keyword evidence="2" id="KW-1133">Transmembrane helix</keyword>
<feature type="coiled-coil region" evidence="1">
    <location>
        <begin position="30"/>
        <end position="57"/>
    </location>
</feature>
<evidence type="ECO:0000313" key="4">
    <source>
        <dbReference type="Proteomes" id="UP000574769"/>
    </source>
</evidence>
<keyword evidence="4" id="KW-1185">Reference proteome</keyword>
<feature type="transmembrane region" description="Helical" evidence="2">
    <location>
        <begin position="12"/>
        <end position="32"/>
    </location>
</feature>
<evidence type="ECO:0000256" key="2">
    <source>
        <dbReference type="SAM" id="Phobius"/>
    </source>
</evidence>